<sequence length="113" mass="12863">MASLPCLFFLLLSLCTFTFQAVIPASPPDQVRDTGPSDGWSKEALITLVGVPVAVFGILIALASPLLHQCIRRKFNSWLPRTQHASRPQLQEEYNEWLEFNRWRDIRHEATVS</sequence>
<proteinExistence type="predicted"/>
<accession>A0ACB6S727</accession>
<dbReference type="EMBL" id="MU006709">
    <property type="protein sequence ID" value="KAF2629838.1"/>
    <property type="molecule type" value="Genomic_DNA"/>
</dbReference>
<name>A0ACB6S727_9PLEO</name>
<comment type="caution">
    <text evidence="1">The sequence shown here is derived from an EMBL/GenBank/DDBJ whole genome shotgun (WGS) entry which is preliminary data.</text>
</comment>
<evidence type="ECO:0000313" key="2">
    <source>
        <dbReference type="Proteomes" id="UP000799754"/>
    </source>
</evidence>
<evidence type="ECO:0000313" key="1">
    <source>
        <dbReference type="EMBL" id="KAF2629838.1"/>
    </source>
</evidence>
<dbReference type="Proteomes" id="UP000799754">
    <property type="component" value="Unassembled WGS sequence"/>
</dbReference>
<organism evidence="1 2">
    <name type="scientific">Macroventuria anomochaeta</name>
    <dbReference type="NCBI Taxonomy" id="301207"/>
    <lineage>
        <taxon>Eukaryota</taxon>
        <taxon>Fungi</taxon>
        <taxon>Dikarya</taxon>
        <taxon>Ascomycota</taxon>
        <taxon>Pezizomycotina</taxon>
        <taxon>Dothideomycetes</taxon>
        <taxon>Pleosporomycetidae</taxon>
        <taxon>Pleosporales</taxon>
        <taxon>Pleosporineae</taxon>
        <taxon>Didymellaceae</taxon>
        <taxon>Macroventuria</taxon>
    </lineage>
</organism>
<reference evidence="1" key="1">
    <citation type="journal article" date="2020" name="Stud. Mycol.">
        <title>101 Dothideomycetes genomes: a test case for predicting lifestyles and emergence of pathogens.</title>
        <authorList>
            <person name="Haridas S."/>
            <person name="Albert R."/>
            <person name="Binder M."/>
            <person name="Bloem J."/>
            <person name="Labutti K."/>
            <person name="Salamov A."/>
            <person name="Andreopoulos B."/>
            <person name="Baker S."/>
            <person name="Barry K."/>
            <person name="Bills G."/>
            <person name="Bluhm B."/>
            <person name="Cannon C."/>
            <person name="Castanera R."/>
            <person name="Culley D."/>
            <person name="Daum C."/>
            <person name="Ezra D."/>
            <person name="Gonzalez J."/>
            <person name="Henrissat B."/>
            <person name="Kuo A."/>
            <person name="Liang C."/>
            <person name="Lipzen A."/>
            <person name="Lutzoni F."/>
            <person name="Magnuson J."/>
            <person name="Mondo S."/>
            <person name="Nolan M."/>
            <person name="Ohm R."/>
            <person name="Pangilinan J."/>
            <person name="Park H.-J."/>
            <person name="Ramirez L."/>
            <person name="Alfaro M."/>
            <person name="Sun H."/>
            <person name="Tritt A."/>
            <person name="Yoshinaga Y."/>
            <person name="Zwiers L.-H."/>
            <person name="Turgeon B."/>
            <person name="Goodwin S."/>
            <person name="Spatafora J."/>
            <person name="Crous P."/>
            <person name="Grigoriev I."/>
        </authorList>
    </citation>
    <scope>NUCLEOTIDE SEQUENCE</scope>
    <source>
        <strain evidence="1">CBS 525.71</strain>
    </source>
</reference>
<keyword evidence="2" id="KW-1185">Reference proteome</keyword>
<gene>
    <name evidence="1" type="ORF">BU25DRAFT_409096</name>
</gene>
<protein>
    <submittedName>
        <fullName evidence="1">Uncharacterized protein</fullName>
    </submittedName>
</protein>